<proteinExistence type="inferred from homology"/>
<dbReference type="FunFam" id="3.40.50.970:FF:000129">
    <property type="entry name" value="Transketolase"/>
    <property type="match status" value="1"/>
</dbReference>
<dbReference type="Gene3D" id="3.40.50.920">
    <property type="match status" value="1"/>
</dbReference>
<dbReference type="SUPFAM" id="SSF52922">
    <property type="entry name" value="TK C-terminal domain-like"/>
    <property type="match status" value="1"/>
</dbReference>
<evidence type="ECO:0000313" key="5">
    <source>
        <dbReference type="EMBL" id="MBC5712627.1"/>
    </source>
</evidence>
<comment type="caution">
    <text evidence="5">The sequence shown here is derived from an EMBL/GenBank/DDBJ whole genome shotgun (WGS) entry which is preliminary data.</text>
</comment>
<dbReference type="RefSeq" id="WP_186865730.1">
    <property type="nucleotide sequence ID" value="NZ_JACOPH010000001.1"/>
</dbReference>
<evidence type="ECO:0000256" key="2">
    <source>
        <dbReference type="ARBA" id="ARBA00007131"/>
    </source>
</evidence>
<dbReference type="Pfam" id="PF02780">
    <property type="entry name" value="Transketolase_C"/>
    <property type="match status" value="1"/>
</dbReference>
<keyword evidence="6" id="KW-1185">Reference proteome</keyword>
<dbReference type="InterPro" id="IPR009014">
    <property type="entry name" value="Transketo_C/PFOR_II"/>
</dbReference>
<dbReference type="SUPFAM" id="SSF52518">
    <property type="entry name" value="Thiamin diphosphate-binding fold (THDP-binding)"/>
    <property type="match status" value="1"/>
</dbReference>
<gene>
    <name evidence="5" type="ORF">H8S17_00125</name>
</gene>
<comment type="similarity">
    <text evidence="2">Belongs to the transketolase family.</text>
</comment>
<name>A0A923RRJ5_9FIRM</name>
<protein>
    <submittedName>
        <fullName evidence="5">Transketolase</fullName>
    </submittedName>
</protein>
<keyword evidence="3" id="KW-0786">Thiamine pyrophosphate</keyword>
<organism evidence="5 6">
    <name type="scientific">Roseburia zhanii</name>
    <dbReference type="NCBI Taxonomy" id="2763064"/>
    <lineage>
        <taxon>Bacteria</taxon>
        <taxon>Bacillati</taxon>
        <taxon>Bacillota</taxon>
        <taxon>Clostridia</taxon>
        <taxon>Lachnospirales</taxon>
        <taxon>Lachnospiraceae</taxon>
        <taxon>Roseburia</taxon>
    </lineage>
</organism>
<evidence type="ECO:0000256" key="1">
    <source>
        <dbReference type="ARBA" id="ARBA00001964"/>
    </source>
</evidence>
<dbReference type="InterPro" id="IPR029061">
    <property type="entry name" value="THDP-binding"/>
</dbReference>
<dbReference type="CDD" id="cd07033">
    <property type="entry name" value="TPP_PYR_DXS_TK_like"/>
    <property type="match status" value="1"/>
</dbReference>
<dbReference type="Proteomes" id="UP000606720">
    <property type="component" value="Unassembled WGS sequence"/>
</dbReference>
<evidence type="ECO:0000313" key="6">
    <source>
        <dbReference type="Proteomes" id="UP000606720"/>
    </source>
</evidence>
<dbReference type="Pfam" id="PF02779">
    <property type="entry name" value="Transket_pyr"/>
    <property type="match status" value="1"/>
</dbReference>
<dbReference type="AlphaFoldDB" id="A0A923RRJ5"/>
<dbReference type="PANTHER" id="PTHR43825:SF5">
    <property type="entry name" value="HYPOTHETICAL TRANSKETOLASE FAMILY PROTEIN"/>
    <property type="match status" value="1"/>
</dbReference>
<sequence>MQEINKRNARIWSMLGMRRVVGMLLGELAEADPAMMFATADVARYFGTEEFQKNYPDHYIDVGIAEQNLVGVAAGMQKEGLHVFAATYATFITARTLDQIRVNLGYGKIAVKLIGVGGGLAEGDLSATHMGLEDIADIRAIPNITILSPADATELVKMMYALMDYDKPVYLRLSGKTNIPVIYKEDYTFEIGKAICLAKGEDIGIIATGVILGTAKKIAQELEKNGISVTLIDMHTIKPLDTDILDEICTHKLVVTIEEHMKAGGLGSAIAEYYAEKEQHPLMQMFAVEDVYPNATEYEYLLEDCGLDAKTMLQKISEKYEKVGR</sequence>
<comment type="cofactor">
    <cofactor evidence="1">
        <name>thiamine diphosphate</name>
        <dbReference type="ChEBI" id="CHEBI:58937"/>
    </cofactor>
</comment>
<dbReference type="Gene3D" id="3.40.50.970">
    <property type="match status" value="1"/>
</dbReference>
<dbReference type="SMART" id="SM00861">
    <property type="entry name" value="Transket_pyr"/>
    <property type="match status" value="1"/>
</dbReference>
<evidence type="ECO:0000259" key="4">
    <source>
        <dbReference type="SMART" id="SM00861"/>
    </source>
</evidence>
<dbReference type="InterPro" id="IPR005475">
    <property type="entry name" value="Transketolase-like_Pyr-bd"/>
</dbReference>
<dbReference type="EMBL" id="JACOPH010000001">
    <property type="protein sequence ID" value="MBC5712627.1"/>
    <property type="molecule type" value="Genomic_DNA"/>
</dbReference>
<reference evidence="5" key="1">
    <citation type="submission" date="2020-08" db="EMBL/GenBank/DDBJ databases">
        <title>Genome public.</title>
        <authorList>
            <person name="Liu C."/>
            <person name="Sun Q."/>
        </authorList>
    </citation>
    <scope>NUCLEOTIDE SEQUENCE</scope>
    <source>
        <strain evidence="5">BX1005</strain>
    </source>
</reference>
<evidence type="ECO:0000256" key="3">
    <source>
        <dbReference type="ARBA" id="ARBA00023052"/>
    </source>
</evidence>
<dbReference type="PANTHER" id="PTHR43825">
    <property type="entry name" value="PYRUVATE DEHYDROGENASE E1 COMPONENT"/>
    <property type="match status" value="1"/>
</dbReference>
<dbReference type="InterPro" id="IPR033248">
    <property type="entry name" value="Transketolase_C"/>
</dbReference>
<feature type="domain" description="Transketolase-like pyrimidine-binding" evidence="4">
    <location>
        <begin position="15"/>
        <end position="181"/>
    </location>
</feature>
<dbReference type="InterPro" id="IPR051157">
    <property type="entry name" value="PDH/Transketolase"/>
</dbReference>
<accession>A0A923RRJ5</accession>